<organism evidence="1 2">
    <name type="scientific">Microlunatus aurantiacus</name>
    <dbReference type="NCBI Taxonomy" id="446786"/>
    <lineage>
        <taxon>Bacteria</taxon>
        <taxon>Bacillati</taxon>
        <taxon>Actinomycetota</taxon>
        <taxon>Actinomycetes</taxon>
        <taxon>Propionibacteriales</taxon>
        <taxon>Propionibacteriaceae</taxon>
        <taxon>Microlunatus</taxon>
    </lineage>
</organism>
<gene>
    <name evidence="1" type="ORF">GCM10022204_15110</name>
</gene>
<dbReference type="EMBL" id="BAAAYX010000003">
    <property type="protein sequence ID" value="GAA3699529.1"/>
    <property type="molecule type" value="Genomic_DNA"/>
</dbReference>
<name>A0ABP7D1F9_9ACTN</name>
<reference evidence="2" key="1">
    <citation type="journal article" date="2019" name="Int. J. Syst. Evol. Microbiol.">
        <title>The Global Catalogue of Microorganisms (GCM) 10K type strain sequencing project: providing services to taxonomists for standard genome sequencing and annotation.</title>
        <authorList>
            <consortium name="The Broad Institute Genomics Platform"/>
            <consortium name="The Broad Institute Genome Sequencing Center for Infectious Disease"/>
            <person name="Wu L."/>
            <person name="Ma J."/>
        </authorList>
    </citation>
    <scope>NUCLEOTIDE SEQUENCE [LARGE SCALE GENOMIC DNA]</scope>
    <source>
        <strain evidence="2">JCM 16548</strain>
    </source>
</reference>
<evidence type="ECO:0000313" key="1">
    <source>
        <dbReference type="EMBL" id="GAA3699529.1"/>
    </source>
</evidence>
<protein>
    <submittedName>
        <fullName evidence="1">Uncharacterized protein</fullName>
    </submittedName>
</protein>
<evidence type="ECO:0000313" key="2">
    <source>
        <dbReference type="Proteomes" id="UP001500051"/>
    </source>
</evidence>
<keyword evidence="2" id="KW-1185">Reference proteome</keyword>
<accession>A0ABP7D1F9</accession>
<sequence length="59" mass="5791">MAASTLPAVRQEMACSLLLPPNTTATRGRLGALGALGALAVIARPPAVRGSSGPTLPAP</sequence>
<proteinExistence type="predicted"/>
<comment type="caution">
    <text evidence="1">The sequence shown here is derived from an EMBL/GenBank/DDBJ whole genome shotgun (WGS) entry which is preliminary data.</text>
</comment>
<dbReference type="Proteomes" id="UP001500051">
    <property type="component" value="Unassembled WGS sequence"/>
</dbReference>